<evidence type="ECO:0000313" key="2">
    <source>
        <dbReference type="EMBL" id="EXB37424.1"/>
    </source>
</evidence>
<protein>
    <submittedName>
        <fullName evidence="2">Uncharacterized protein</fullName>
    </submittedName>
</protein>
<evidence type="ECO:0000313" key="3">
    <source>
        <dbReference type="Proteomes" id="UP000030645"/>
    </source>
</evidence>
<dbReference type="Proteomes" id="UP000030645">
    <property type="component" value="Unassembled WGS sequence"/>
</dbReference>
<keyword evidence="3" id="KW-1185">Reference proteome</keyword>
<organism evidence="2 3">
    <name type="scientific">Morus notabilis</name>
    <dbReference type="NCBI Taxonomy" id="981085"/>
    <lineage>
        <taxon>Eukaryota</taxon>
        <taxon>Viridiplantae</taxon>
        <taxon>Streptophyta</taxon>
        <taxon>Embryophyta</taxon>
        <taxon>Tracheophyta</taxon>
        <taxon>Spermatophyta</taxon>
        <taxon>Magnoliopsida</taxon>
        <taxon>eudicotyledons</taxon>
        <taxon>Gunneridae</taxon>
        <taxon>Pentapetalae</taxon>
        <taxon>rosids</taxon>
        <taxon>fabids</taxon>
        <taxon>Rosales</taxon>
        <taxon>Moraceae</taxon>
        <taxon>Moreae</taxon>
        <taxon>Morus</taxon>
    </lineage>
</organism>
<dbReference type="EMBL" id="KE343616">
    <property type="protein sequence ID" value="EXB37424.1"/>
    <property type="molecule type" value="Genomic_DNA"/>
</dbReference>
<gene>
    <name evidence="2" type="ORF">L484_003294</name>
</gene>
<feature type="compositionally biased region" description="Polar residues" evidence="1">
    <location>
        <begin position="59"/>
        <end position="69"/>
    </location>
</feature>
<feature type="compositionally biased region" description="Low complexity" evidence="1">
    <location>
        <begin position="47"/>
        <end position="58"/>
    </location>
</feature>
<reference evidence="3" key="1">
    <citation type="submission" date="2013-01" db="EMBL/GenBank/DDBJ databases">
        <title>Draft Genome Sequence of a Mulberry Tree, Morus notabilis C.K. Schneid.</title>
        <authorList>
            <person name="He N."/>
            <person name="Zhao S."/>
        </authorList>
    </citation>
    <scope>NUCLEOTIDE SEQUENCE</scope>
</reference>
<proteinExistence type="predicted"/>
<evidence type="ECO:0000256" key="1">
    <source>
        <dbReference type="SAM" id="MobiDB-lite"/>
    </source>
</evidence>
<sequence length="69" mass="7341">MNKAELIEELELLPVGGDWLLPVKDEIMLSVKRSNKEGVTGYSPRRGGSTSSFGSVSSLENANGDSPSC</sequence>
<feature type="region of interest" description="Disordered" evidence="1">
    <location>
        <begin position="34"/>
        <end position="69"/>
    </location>
</feature>
<name>W9QHH1_9ROSA</name>
<dbReference type="AlphaFoldDB" id="W9QHH1"/>
<accession>W9QHH1</accession>